<evidence type="ECO:0000256" key="2">
    <source>
        <dbReference type="ARBA" id="ARBA00006669"/>
    </source>
</evidence>
<feature type="transmembrane region" description="Helical" evidence="8">
    <location>
        <begin position="57"/>
        <end position="75"/>
    </location>
</feature>
<keyword evidence="10" id="KW-1185">Reference proteome</keyword>
<evidence type="ECO:0000256" key="6">
    <source>
        <dbReference type="ARBA" id="ARBA00022989"/>
    </source>
</evidence>
<feature type="transmembrane region" description="Helical" evidence="8">
    <location>
        <begin position="35"/>
        <end position="51"/>
    </location>
</feature>
<keyword evidence="5 8" id="KW-0812">Transmembrane</keyword>
<keyword evidence="4" id="KW-1003">Cell membrane</keyword>
<gene>
    <name evidence="9" type="ORF">FC40_GL000344</name>
</gene>
<dbReference type="OrthoDB" id="9791248at2"/>
<name>A0A0R1WQZ4_9LACO</name>
<evidence type="ECO:0000313" key="10">
    <source>
        <dbReference type="Proteomes" id="UP000051054"/>
    </source>
</evidence>
<keyword evidence="6 8" id="KW-1133">Transmembrane helix</keyword>
<dbReference type="InterPro" id="IPR006419">
    <property type="entry name" value="NMN_transpt_PnuC"/>
</dbReference>
<evidence type="ECO:0000256" key="4">
    <source>
        <dbReference type="ARBA" id="ARBA00022475"/>
    </source>
</evidence>
<evidence type="ECO:0000256" key="8">
    <source>
        <dbReference type="SAM" id="Phobius"/>
    </source>
</evidence>
<reference evidence="9 10" key="1">
    <citation type="journal article" date="2015" name="Genome Announc.">
        <title>Expanding the biotechnology potential of lactobacilli through comparative genomics of 213 strains and associated genera.</title>
        <authorList>
            <person name="Sun Z."/>
            <person name="Harris H.M."/>
            <person name="McCann A."/>
            <person name="Guo C."/>
            <person name="Argimon S."/>
            <person name="Zhang W."/>
            <person name="Yang X."/>
            <person name="Jeffery I.B."/>
            <person name="Cooney J.C."/>
            <person name="Kagawa T.F."/>
            <person name="Liu W."/>
            <person name="Song Y."/>
            <person name="Salvetti E."/>
            <person name="Wrobel A."/>
            <person name="Rasinkangas P."/>
            <person name="Parkhill J."/>
            <person name="Rea M.C."/>
            <person name="O'Sullivan O."/>
            <person name="Ritari J."/>
            <person name="Douillard F.P."/>
            <person name="Paul Ross R."/>
            <person name="Yang R."/>
            <person name="Briner A.E."/>
            <person name="Felis G.E."/>
            <person name="de Vos W.M."/>
            <person name="Barrangou R."/>
            <person name="Klaenhammer T.R."/>
            <person name="Caufield P.W."/>
            <person name="Cui Y."/>
            <person name="Zhang H."/>
            <person name="O'Toole P.W."/>
        </authorList>
    </citation>
    <scope>NUCLEOTIDE SEQUENCE [LARGE SCALE GENOMIC DNA]</scope>
    <source>
        <strain evidence="9 10">DSM 18933</strain>
    </source>
</reference>
<dbReference type="GO" id="GO:0034257">
    <property type="term" value="F:nicotinamide riboside transmembrane transporter activity"/>
    <property type="evidence" value="ECO:0007669"/>
    <property type="project" value="InterPro"/>
</dbReference>
<feature type="transmembrane region" description="Helical" evidence="8">
    <location>
        <begin position="149"/>
        <end position="169"/>
    </location>
</feature>
<keyword evidence="7 8" id="KW-0472">Membrane</keyword>
<comment type="similarity">
    <text evidence="2">Belongs to the nicotinamide ribonucleoside (NR) uptake permease (TC 4.B.1) family.</text>
</comment>
<organism evidence="9 10">
    <name type="scientific">Ligilactobacillus hayakitensis DSM 18933 = JCM 14209</name>
    <dbReference type="NCBI Taxonomy" id="1423755"/>
    <lineage>
        <taxon>Bacteria</taxon>
        <taxon>Bacillati</taxon>
        <taxon>Bacillota</taxon>
        <taxon>Bacilli</taxon>
        <taxon>Lactobacillales</taxon>
        <taxon>Lactobacillaceae</taxon>
        <taxon>Ligilactobacillus</taxon>
    </lineage>
</organism>
<evidence type="ECO:0000256" key="1">
    <source>
        <dbReference type="ARBA" id="ARBA00004651"/>
    </source>
</evidence>
<dbReference type="STRING" id="1423755.FC40_GL000344"/>
<comment type="subcellular location">
    <subcellularLocation>
        <location evidence="1">Cell membrane</location>
        <topology evidence="1">Multi-pass membrane protein</topology>
    </subcellularLocation>
</comment>
<feature type="transmembrane region" description="Helical" evidence="8">
    <location>
        <begin position="225"/>
        <end position="248"/>
    </location>
</feature>
<dbReference type="eggNOG" id="COG3201">
    <property type="taxonomic scope" value="Bacteria"/>
</dbReference>
<protein>
    <submittedName>
        <fullName evidence="9">Transport protein</fullName>
    </submittedName>
</protein>
<keyword evidence="3" id="KW-0813">Transport</keyword>
<comment type="caution">
    <text evidence="9">The sequence shown here is derived from an EMBL/GenBank/DDBJ whole genome shotgun (WGS) entry which is preliminary data.</text>
</comment>
<sequence>MFNNSVRDLAKGLKVVFSPKENVKDIVTLKGATKIMMLVMLLSQVVAFIYGKDFSTMGWIGLITGIATIMNLILIDQGRLTNYFWGMISTTVWFVIAIENNLVGDMFSQGFYFIMQFVGISAWHKDIAEDAKIENGTKELKAKKMSLPLVILSIIGTIAIYFVVLYVSLKANGTNPYVDATLLPLGIAGQILMTFGFRSQWVAWILLNAINVEIWGVQLSNGGPAAITMFILQIVMFINSLYGAYLWFKPQDDAK</sequence>
<dbReference type="Proteomes" id="UP000051054">
    <property type="component" value="Unassembled WGS sequence"/>
</dbReference>
<evidence type="ECO:0000256" key="7">
    <source>
        <dbReference type="ARBA" id="ARBA00023136"/>
    </source>
</evidence>
<feature type="transmembrane region" description="Helical" evidence="8">
    <location>
        <begin position="82"/>
        <end position="98"/>
    </location>
</feature>
<evidence type="ECO:0000313" key="9">
    <source>
        <dbReference type="EMBL" id="KRM20178.1"/>
    </source>
</evidence>
<dbReference type="RefSeq" id="WP_025022676.1">
    <property type="nucleotide sequence ID" value="NZ_AZGD01000011.1"/>
</dbReference>
<dbReference type="AlphaFoldDB" id="A0A0R1WQZ4"/>
<dbReference type="GO" id="GO:0005886">
    <property type="term" value="C:plasma membrane"/>
    <property type="evidence" value="ECO:0007669"/>
    <property type="project" value="UniProtKB-SubCell"/>
</dbReference>
<dbReference type="Pfam" id="PF04973">
    <property type="entry name" value="NMN_transporter"/>
    <property type="match status" value="1"/>
</dbReference>
<feature type="transmembrane region" description="Helical" evidence="8">
    <location>
        <begin position="175"/>
        <end position="194"/>
    </location>
</feature>
<evidence type="ECO:0000256" key="5">
    <source>
        <dbReference type="ARBA" id="ARBA00022692"/>
    </source>
</evidence>
<proteinExistence type="inferred from homology"/>
<dbReference type="PANTHER" id="PTHR36122:SF2">
    <property type="entry name" value="NICOTINAMIDE RIBOSIDE TRANSPORTER PNUC"/>
    <property type="match status" value="1"/>
</dbReference>
<evidence type="ECO:0000256" key="3">
    <source>
        <dbReference type="ARBA" id="ARBA00022448"/>
    </source>
</evidence>
<accession>A0A0R1WQZ4</accession>
<dbReference type="PANTHER" id="PTHR36122">
    <property type="entry name" value="NICOTINAMIDE RIBOSIDE TRANSPORTER PNUC"/>
    <property type="match status" value="1"/>
</dbReference>
<dbReference type="NCBIfam" id="TIGR01528">
    <property type="entry name" value="NMN_trans_PnuC"/>
    <property type="match status" value="1"/>
</dbReference>
<dbReference type="PATRIC" id="fig|1423755.3.peg.379"/>
<dbReference type="EMBL" id="AZGD01000011">
    <property type="protein sequence ID" value="KRM20178.1"/>
    <property type="molecule type" value="Genomic_DNA"/>
</dbReference>